<keyword evidence="2 6" id="KW-0812">Transmembrane</keyword>
<organism evidence="7 8">
    <name type="scientific">Cephus cinctus</name>
    <name type="common">Wheat stem sawfly</name>
    <dbReference type="NCBI Taxonomy" id="211228"/>
    <lineage>
        <taxon>Eukaryota</taxon>
        <taxon>Metazoa</taxon>
        <taxon>Ecdysozoa</taxon>
        <taxon>Arthropoda</taxon>
        <taxon>Hexapoda</taxon>
        <taxon>Insecta</taxon>
        <taxon>Pterygota</taxon>
        <taxon>Neoptera</taxon>
        <taxon>Endopterygota</taxon>
        <taxon>Hymenoptera</taxon>
        <taxon>Cephoidea</taxon>
        <taxon>Cephidae</taxon>
        <taxon>Cephus</taxon>
    </lineage>
</organism>
<feature type="region of interest" description="Disordered" evidence="5">
    <location>
        <begin position="90"/>
        <end position="134"/>
    </location>
</feature>
<name>A0AAJ7REW9_CEPCN</name>
<sequence length="455" mass="50954">MSRQLPDLNSDNEKDPDDTNDINLPVSEMSMKSPNEILSLEDIANGVLARLFDDDPDFPPNLTSRESPIRKRALFTQDLDSSLGCVYPKTPINRSPRMGRQLFIPSSSGQTSPIKYRHKSPTSRAHSPHPSLTKDGIVNWNANDPIRKTRSIALPAIINTSWPRTGGTASTPDLKVDHHGVIIDTVPQNTERDSIRRILLTRSVCYYNFRLVHDILNSIVLIAGLVYLVAAIALAVHKSTVLIILDFIIYQSSLMSLFFVAVSLLILSLSGLCLLQKGPRKTVAHAASCFALAVVLVTLAFVQANLQMKILINAKDHMLSNIQVEPEIAIENVWNYFQQSFKCCGVRGYLDWCQKVNPNLEMTFNTAEDFLGSFTCKLPESCCEDDRTQMIIPMKFRYTSCVDLPTPWNIHRVGCLFPVKTEISYLGKLYRIINYSVSAVLLLTTITGMILFVHL</sequence>
<evidence type="ECO:0000256" key="4">
    <source>
        <dbReference type="ARBA" id="ARBA00023136"/>
    </source>
</evidence>
<evidence type="ECO:0000256" key="6">
    <source>
        <dbReference type="SAM" id="Phobius"/>
    </source>
</evidence>
<evidence type="ECO:0000256" key="1">
    <source>
        <dbReference type="ARBA" id="ARBA00004141"/>
    </source>
</evidence>
<comment type="subcellular location">
    <subcellularLocation>
        <location evidence="1">Membrane</location>
        <topology evidence="1">Multi-pass membrane protein</topology>
    </subcellularLocation>
</comment>
<keyword evidence="3 6" id="KW-1133">Transmembrane helix</keyword>
<dbReference type="AlphaFoldDB" id="A0AAJ7REW9"/>
<evidence type="ECO:0000256" key="5">
    <source>
        <dbReference type="SAM" id="MobiDB-lite"/>
    </source>
</evidence>
<feature type="compositionally biased region" description="Polar residues" evidence="5">
    <location>
        <begin position="104"/>
        <end position="113"/>
    </location>
</feature>
<feature type="transmembrane region" description="Helical" evidence="6">
    <location>
        <begin position="432"/>
        <end position="453"/>
    </location>
</feature>
<protein>
    <submittedName>
        <fullName evidence="8">Uncharacterized protein LOC107266564</fullName>
    </submittedName>
</protein>
<evidence type="ECO:0000256" key="2">
    <source>
        <dbReference type="ARBA" id="ARBA00022692"/>
    </source>
</evidence>
<accession>A0AAJ7REW9</accession>
<keyword evidence="4 6" id="KW-0472">Membrane</keyword>
<feature type="region of interest" description="Disordered" evidence="5">
    <location>
        <begin position="1"/>
        <end position="25"/>
    </location>
</feature>
<reference evidence="8" key="1">
    <citation type="submission" date="2025-08" db="UniProtKB">
        <authorList>
            <consortium name="RefSeq"/>
        </authorList>
    </citation>
    <scope>IDENTIFICATION</scope>
</reference>
<dbReference type="SUPFAM" id="SSF48652">
    <property type="entry name" value="Tetraspanin"/>
    <property type="match status" value="1"/>
</dbReference>
<dbReference type="GO" id="GO:0016020">
    <property type="term" value="C:membrane"/>
    <property type="evidence" value="ECO:0007669"/>
    <property type="project" value="UniProtKB-SubCell"/>
</dbReference>
<dbReference type="RefSeq" id="XP_024939641.1">
    <property type="nucleotide sequence ID" value="XM_025083873.1"/>
</dbReference>
<dbReference type="InterPro" id="IPR008952">
    <property type="entry name" value="Tetraspanin_EC2_sf"/>
</dbReference>
<dbReference type="KEGG" id="ccin:107266564"/>
<evidence type="ECO:0000313" key="7">
    <source>
        <dbReference type="Proteomes" id="UP000694920"/>
    </source>
</evidence>
<feature type="transmembrane region" description="Helical" evidence="6">
    <location>
        <begin position="248"/>
        <end position="270"/>
    </location>
</feature>
<keyword evidence="7" id="KW-1185">Reference proteome</keyword>
<dbReference type="Proteomes" id="UP000694920">
    <property type="component" value="Unplaced"/>
</dbReference>
<evidence type="ECO:0000313" key="8">
    <source>
        <dbReference type="RefSeq" id="XP_024939641.1"/>
    </source>
</evidence>
<gene>
    <name evidence="8" type="primary">LOC107266564</name>
</gene>
<dbReference type="Gene3D" id="1.10.1450.10">
    <property type="entry name" value="Tetraspanin"/>
    <property type="match status" value="1"/>
</dbReference>
<dbReference type="GeneID" id="107266564"/>
<evidence type="ECO:0000256" key="3">
    <source>
        <dbReference type="ARBA" id="ARBA00022989"/>
    </source>
</evidence>
<proteinExistence type="predicted"/>
<dbReference type="Pfam" id="PF00335">
    <property type="entry name" value="Tetraspanin"/>
    <property type="match status" value="1"/>
</dbReference>
<dbReference type="InterPro" id="IPR018499">
    <property type="entry name" value="Tetraspanin/Peripherin"/>
</dbReference>
<feature type="transmembrane region" description="Helical" evidence="6">
    <location>
        <begin position="215"/>
        <end position="236"/>
    </location>
</feature>
<feature type="transmembrane region" description="Helical" evidence="6">
    <location>
        <begin position="282"/>
        <end position="302"/>
    </location>
</feature>